<dbReference type="Gene3D" id="1.10.340.30">
    <property type="entry name" value="Hypothetical protein, domain 2"/>
    <property type="match status" value="1"/>
</dbReference>
<proteinExistence type="predicted"/>
<feature type="compositionally biased region" description="Polar residues" evidence="3">
    <location>
        <begin position="17"/>
        <end position="31"/>
    </location>
</feature>
<dbReference type="Proteomes" id="UP001219525">
    <property type="component" value="Unassembled WGS sequence"/>
</dbReference>
<dbReference type="SUPFAM" id="SSF48150">
    <property type="entry name" value="DNA-glycosylase"/>
    <property type="match status" value="1"/>
</dbReference>
<sequence>MPRTPTKTPPKHRSARNVVQSPYFSHQSPYFSSQSPHSDPQPSSSSSQSYFNPQFPHFSVKSVLQPTANHMSVVTDSLYERLVELKPCLIQEAVADDPWKVLVAVTLLNKTAGKLAIPVFWDIMKTWPTPWALSQASVPELVAKIHSLGTQNVRAKRLTELSRAYLLDPPSRRDLRPSRALGPPLSPTKRGKYPPTPISHLPGTGAYALDSYRIFCSGPASSEWKDVNPTDKELVRYLKWKWAIENVHWEPGIGITASADHRYIAGLISELELDRARKNTAGRQRIPDHALDLQKG</sequence>
<accession>A0AAD6UQS4</accession>
<organism evidence="4 5">
    <name type="scientific">Mycena pura</name>
    <dbReference type="NCBI Taxonomy" id="153505"/>
    <lineage>
        <taxon>Eukaryota</taxon>
        <taxon>Fungi</taxon>
        <taxon>Dikarya</taxon>
        <taxon>Basidiomycota</taxon>
        <taxon>Agaricomycotina</taxon>
        <taxon>Agaricomycetes</taxon>
        <taxon>Agaricomycetidae</taxon>
        <taxon>Agaricales</taxon>
        <taxon>Marasmiineae</taxon>
        <taxon>Mycenaceae</taxon>
        <taxon>Mycena</taxon>
    </lineage>
</organism>
<dbReference type="GO" id="GO:0003824">
    <property type="term" value="F:catalytic activity"/>
    <property type="evidence" value="ECO:0007669"/>
    <property type="project" value="InterPro"/>
</dbReference>
<reference evidence="4" key="1">
    <citation type="submission" date="2023-03" db="EMBL/GenBank/DDBJ databases">
        <title>Massive genome expansion in bonnet fungi (Mycena s.s.) driven by repeated elements and novel gene families across ecological guilds.</title>
        <authorList>
            <consortium name="Lawrence Berkeley National Laboratory"/>
            <person name="Harder C.B."/>
            <person name="Miyauchi S."/>
            <person name="Viragh M."/>
            <person name="Kuo A."/>
            <person name="Thoen E."/>
            <person name="Andreopoulos B."/>
            <person name="Lu D."/>
            <person name="Skrede I."/>
            <person name="Drula E."/>
            <person name="Henrissat B."/>
            <person name="Morin E."/>
            <person name="Kohler A."/>
            <person name="Barry K."/>
            <person name="LaButti K."/>
            <person name="Morin E."/>
            <person name="Salamov A."/>
            <person name="Lipzen A."/>
            <person name="Mereny Z."/>
            <person name="Hegedus B."/>
            <person name="Baldrian P."/>
            <person name="Stursova M."/>
            <person name="Weitz H."/>
            <person name="Taylor A."/>
            <person name="Grigoriev I.V."/>
            <person name="Nagy L.G."/>
            <person name="Martin F."/>
            <person name="Kauserud H."/>
        </authorList>
    </citation>
    <scope>NUCLEOTIDE SEQUENCE</scope>
    <source>
        <strain evidence="4">9144</strain>
    </source>
</reference>
<keyword evidence="2" id="KW-0539">Nucleus</keyword>
<feature type="compositionally biased region" description="Low complexity" evidence="3">
    <location>
        <begin position="32"/>
        <end position="49"/>
    </location>
</feature>
<dbReference type="PANTHER" id="PTHR15074:SF0">
    <property type="entry name" value="METHYL-CPG-BINDING DOMAIN PROTEIN 4-LIKE PROTEIN"/>
    <property type="match status" value="1"/>
</dbReference>
<evidence type="ECO:0000256" key="3">
    <source>
        <dbReference type="SAM" id="MobiDB-lite"/>
    </source>
</evidence>
<evidence type="ECO:0000313" key="4">
    <source>
        <dbReference type="EMBL" id="KAJ7189998.1"/>
    </source>
</evidence>
<feature type="region of interest" description="Disordered" evidence="3">
    <location>
        <begin position="169"/>
        <end position="196"/>
    </location>
</feature>
<comment type="subcellular location">
    <subcellularLocation>
        <location evidence="1">Nucleus</location>
    </subcellularLocation>
</comment>
<gene>
    <name evidence="4" type="ORF">GGX14DRAFT_607420</name>
</gene>
<dbReference type="InterPro" id="IPR045138">
    <property type="entry name" value="MeCP2/MBD4"/>
</dbReference>
<keyword evidence="5" id="KW-1185">Reference proteome</keyword>
<dbReference type="PANTHER" id="PTHR15074">
    <property type="entry name" value="METHYL-CPG-BINDING PROTEIN"/>
    <property type="match status" value="1"/>
</dbReference>
<dbReference type="GO" id="GO:0006281">
    <property type="term" value="P:DNA repair"/>
    <property type="evidence" value="ECO:0007669"/>
    <property type="project" value="InterPro"/>
</dbReference>
<comment type="caution">
    <text evidence="4">The sequence shown here is derived from an EMBL/GenBank/DDBJ whole genome shotgun (WGS) entry which is preliminary data.</text>
</comment>
<dbReference type="AlphaFoldDB" id="A0AAD6UQS4"/>
<evidence type="ECO:0000256" key="2">
    <source>
        <dbReference type="ARBA" id="ARBA00023242"/>
    </source>
</evidence>
<dbReference type="InterPro" id="IPR011257">
    <property type="entry name" value="DNA_glycosylase"/>
</dbReference>
<dbReference type="GO" id="GO:0005634">
    <property type="term" value="C:nucleus"/>
    <property type="evidence" value="ECO:0007669"/>
    <property type="project" value="UniProtKB-SubCell"/>
</dbReference>
<dbReference type="GO" id="GO:0003677">
    <property type="term" value="F:DNA binding"/>
    <property type="evidence" value="ECO:0007669"/>
    <property type="project" value="InterPro"/>
</dbReference>
<feature type="region of interest" description="Disordered" evidence="3">
    <location>
        <begin position="1"/>
        <end position="49"/>
    </location>
</feature>
<evidence type="ECO:0000313" key="5">
    <source>
        <dbReference type="Proteomes" id="UP001219525"/>
    </source>
</evidence>
<name>A0AAD6UQS4_9AGAR</name>
<evidence type="ECO:0000256" key="1">
    <source>
        <dbReference type="ARBA" id="ARBA00004123"/>
    </source>
</evidence>
<protein>
    <submittedName>
        <fullName evidence="4">DNA glycosylase</fullName>
    </submittedName>
</protein>
<dbReference type="EMBL" id="JARJCW010000160">
    <property type="protein sequence ID" value="KAJ7189998.1"/>
    <property type="molecule type" value="Genomic_DNA"/>
</dbReference>